<feature type="region of interest" description="Disordered" evidence="1">
    <location>
        <begin position="1"/>
        <end position="80"/>
    </location>
</feature>
<evidence type="ECO:0000256" key="1">
    <source>
        <dbReference type="SAM" id="MobiDB-lite"/>
    </source>
</evidence>
<gene>
    <name evidence="2" type="ORF">QE152_g19406</name>
</gene>
<organism evidence="2 3">
    <name type="scientific">Popillia japonica</name>
    <name type="common">Japanese beetle</name>
    <dbReference type="NCBI Taxonomy" id="7064"/>
    <lineage>
        <taxon>Eukaryota</taxon>
        <taxon>Metazoa</taxon>
        <taxon>Ecdysozoa</taxon>
        <taxon>Arthropoda</taxon>
        <taxon>Hexapoda</taxon>
        <taxon>Insecta</taxon>
        <taxon>Pterygota</taxon>
        <taxon>Neoptera</taxon>
        <taxon>Endopterygota</taxon>
        <taxon>Coleoptera</taxon>
        <taxon>Polyphaga</taxon>
        <taxon>Scarabaeiformia</taxon>
        <taxon>Scarabaeidae</taxon>
        <taxon>Rutelinae</taxon>
        <taxon>Popillia</taxon>
    </lineage>
</organism>
<dbReference type="AlphaFoldDB" id="A0AAW1KRX4"/>
<accession>A0AAW1KRX4</accession>
<comment type="caution">
    <text evidence="2">The sequence shown here is derived from an EMBL/GenBank/DDBJ whole genome shotgun (WGS) entry which is preliminary data.</text>
</comment>
<evidence type="ECO:0000313" key="2">
    <source>
        <dbReference type="EMBL" id="KAK9722957.1"/>
    </source>
</evidence>
<evidence type="ECO:0000313" key="3">
    <source>
        <dbReference type="Proteomes" id="UP001458880"/>
    </source>
</evidence>
<keyword evidence="3" id="KW-1185">Reference proteome</keyword>
<name>A0AAW1KRX4_POPJA</name>
<sequence>MPENEISRASRGSLTLTFQEPPSQERRSSADNPSSRRPKRRLPPSQERRSSADNPSSRRPKRRFLHGDLMEPLKNVQQHT</sequence>
<dbReference type="Proteomes" id="UP001458880">
    <property type="component" value="Unassembled WGS sequence"/>
</dbReference>
<feature type="compositionally biased region" description="Polar residues" evidence="1">
    <location>
        <begin position="10"/>
        <end position="22"/>
    </location>
</feature>
<proteinExistence type="predicted"/>
<protein>
    <submittedName>
        <fullName evidence="2">Uncharacterized protein</fullName>
    </submittedName>
</protein>
<reference evidence="2 3" key="1">
    <citation type="journal article" date="2024" name="BMC Genomics">
        <title>De novo assembly and annotation of Popillia japonica's genome with initial clues to its potential as an invasive pest.</title>
        <authorList>
            <person name="Cucini C."/>
            <person name="Boschi S."/>
            <person name="Funari R."/>
            <person name="Cardaioli E."/>
            <person name="Iannotti N."/>
            <person name="Marturano G."/>
            <person name="Paoli F."/>
            <person name="Bruttini M."/>
            <person name="Carapelli A."/>
            <person name="Frati F."/>
            <person name="Nardi F."/>
        </authorList>
    </citation>
    <scope>NUCLEOTIDE SEQUENCE [LARGE SCALE GENOMIC DNA]</scope>
    <source>
        <strain evidence="2">DMR45628</strain>
    </source>
</reference>
<dbReference type="EMBL" id="JASPKY010000183">
    <property type="protein sequence ID" value="KAK9722957.1"/>
    <property type="molecule type" value="Genomic_DNA"/>
</dbReference>